<dbReference type="EMBL" id="JACHIB010000019">
    <property type="protein sequence ID" value="MBB6084982.1"/>
    <property type="molecule type" value="Genomic_DNA"/>
</dbReference>
<dbReference type="Proteomes" id="UP000541136">
    <property type="component" value="Unassembled WGS sequence"/>
</dbReference>
<comment type="caution">
    <text evidence="2">The sequence shown here is derived from an EMBL/GenBank/DDBJ whole genome shotgun (WGS) entry which is preliminary data.</text>
</comment>
<feature type="domain" description="Anti sigma-E protein RseA N-terminal" evidence="1">
    <location>
        <begin position="18"/>
        <end position="85"/>
    </location>
</feature>
<reference evidence="2 3" key="1">
    <citation type="submission" date="2020-08" db="EMBL/GenBank/DDBJ databases">
        <title>Genomic Encyclopedia of Type Strains, Phase IV (KMG-IV): sequencing the most valuable type-strain genomes for metagenomic binning, comparative biology and taxonomic classification.</title>
        <authorList>
            <person name="Goeker M."/>
        </authorList>
    </citation>
    <scope>NUCLEOTIDE SEQUENCE [LARGE SCALE GENOMIC DNA]</scope>
    <source>
        <strain evidence="2 3">DSM 12141</strain>
    </source>
</reference>
<dbReference type="CDD" id="cd16328">
    <property type="entry name" value="RseA_N"/>
    <property type="match status" value="1"/>
</dbReference>
<proteinExistence type="predicted"/>
<protein>
    <submittedName>
        <fullName evidence="2">Sigma-E factor negative regulatory protein RseA</fullName>
    </submittedName>
</protein>
<gene>
    <name evidence="2" type="ORF">HNR28_003035</name>
</gene>
<dbReference type="RefSeq" id="WP_043680896.1">
    <property type="nucleotide sequence ID" value="NZ_JACHIB010000019.1"/>
</dbReference>
<sequence>MNAKPDSAATERAWEASVSSWVDGEADLRAEELDTPYGRQLWDTYHLIGDVMRSPDLAIRPSERFYVRVSAAIEAEPPIVAPSPLARRHLVRNGLSGLAVAAAVASVVWMARPFFFASDAPPAAAPVVAQADEPEAADPGLADYMAAHQSMAGAGAVRQVSYDGMGAR</sequence>
<evidence type="ECO:0000313" key="3">
    <source>
        <dbReference type="Proteomes" id="UP000541136"/>
    </source>
</evidence>
<dbReference type="SUPFAM" id="SSF89069">
    <property type="entry name" value="N-terminal, cytoplasmic domain of anti-sigmaE factor RseA"/>
    <property type="match status" value="1"/>
</dbReference>
<evidence type="ECO:0000313" key="2">
    <source>
        <dbReference type="EMBL" id="MBB6084982.1"/>
    </source>
</evidence>
<name>A0A7W9WN32_CASDE</name>
<dbReference type="Pfam" id="PF03872">
    <property type="entry name" value="RseA_N"/>
    <property type="match status" value="1"/>
</dbReference>
<accession>A0A7W9WN32</accession>
<dbReference type="InterPro" id="IPR036147">
    <property type="entry name" value="Anti-sigma_E_RseA_N_sf"/>
</dbReference>
<dbReference type="InterPro" id="IPR005572">
    <property type="entry name" value="Anti-sigma_E_RseA_N"/>
</dbReference>
<evidence type="ECO:0000259" key="1">
    <source>
        <dbReference type="Pfam" id="PF03872"/>
    </source>
</evidence>
<organism evidence="2 3">
    <name type="scientific">Castellaniella defragrans</name>
    <name type="common">Alcaligenes defragrans</name>
    <dbReference type="NCBI Taxonomy" id="75697"/>
    <lineage>
        <taxon>Bacteria</taxon>
        <taxon>Pseudomonadati</taxon>
        <taxon>Pseudomonadota</taxon>
        <taxon>Betaproteobacteria</taxon>
        <taxon>Burkholderiales</taxon>
        <taxon>Alcaligenaceae</taxon>
        <taxon>Castellaniella</taxon>
    </lineage>
</organism>
<dbReference type="GO" id="GO:0016989">
    <property type="term" value="F:sigma factor antagonist activity"/>
    <property type="evidence" value="ECO:0007669"/>
    <property type="project" value="InterPro"/>
</dbReference>
<dbReference type="AlphaFoldDB" id="A0A7W9WN32"/>
<dbReference type="Gene3D" id="1.10.10.880">
    <property type="entry name" value="Anti sigma-E protein RseA, N-terminal domain"/>
    <property type="match status" value="1"/>
</dbReference>